<reference evidence="2 3" key="1">
    <citation type="submission" date="2019-08" db="EMBL/GenBank/DDBJ databases">
        <title>Whole genome of Aphis craccivora.</title>
        <authorList>
            <person name="Voronova N.V."/>
            <person name="Shulinski R.S."/>
            <person name="Bandarenka Y.V."/>
            <person name="Zhorov D.G."/>
            <person name="Warner D."/>
        </authorList>
    </citation>
    <scope>NUCLEOTIDE SEQUENCE [LARGE SCALE GENOMIC DNA]</scope>
    <source>
        <strain evidence="2">180601</strain>
        <tissue evidence="2">Whole Body</tissue>
    </source>
</reference>
<sequence length="83" mass="9887">MRTLFNIFTSAYFEKVPVLYGLDIYQPILLLDCERSDECIEFTMICFYLFFFYIYFLFLCLSSRFGAVKVLRFLNSAPFLIGK</sequence>
<gene>
    <name evidence="2" type="ORF">FWK35_00010700</name>
</gene>
<dbReference type="EMBL" id="VUJU01002524">
    <property type="protein sequence ID" value="KAF0760972.1"/>
    <property type="molecule type" value="Genomic_DNA"/>
</dbReference>
<evidence type="ECO:0000313" key="3">
    <source>
        <dbReference type="Proteomes" id="UP000478052"/>
    </source>
</evidence>
<comment type="caution">
    <text evidence="2">The sequence shown here is derived from an EMBL/GenBank/DDBJ whole genome shotgun (WGS) entry which is preliminary data.</text>
</comment>
<dbReference type="Proteomes" id="UP000478052">
    <property type="component" value="Unassembled WGS sequence"/>
</dbReference>
<organism evidence="2 3">
    <name type="scientific">Aphis craccivora</name>
    <name type="common">Cowpea aphid</name>
    <dbReference type="NCBI Taxonomy" id="307492"/>
    <lineage>
        <taxon>Eukaryota</taxon>
        <taxon>Metazoa</taxon>
        <taxon>Ecdysozoa</taxon>
        <taxon>Arthropoda</taxon>
        <taxon>Hexapoda</taxon>
        <taxon>Insecta</taxon>
        <taxon>Pterygota</taxon>
        <taxon>Neoptera</taxon>
        <taxon>Paraneoptera</taxon>
        <taxon>Hemiptera</taxon>
        <taxon>Sternorrhyncha</taxon>
        <taxon>Aphidomorpha</taxon>
        <taxon>Aphidoidea</taxon>
        <taxon>Aphididae</taxon>
        <taxon>Aphidini</taxon>
        <taxon>Aphis</taxon>
        <taxon>Aphis</taxon>
    </lineage>
</organism>
<evidence type="ECO:0000256" key="1">
    <source>
        <dbReference type="SAM" id="Phobius"/>
    </source>
</evidence>
<protein>
    <submittedName>
        <fullName evidence="2">Uncharacterized protein</fullName>
    </submittedName>
</protein>
<feature type="transmembrane region" description="Helical" evidence="1">
    <location>
        <begin position="42"/>
        <end position="62"/>
    </location>
</feature>
<keyword evidence="1" id="KW-1133">Transmembrane helix</keyword>
<keyword evidence="1" id="KW-0472">Membrane</keyword>
<name>A0A6G0YTH1_APHCR</name>
<accession>A0A6G0YTH1</accession>
<proteinExistence type="predicted"/>
<keyword evidence="1" id="KW-0812">Transmembrane</keyword>
<evidence type="ECO:0000313" key="2">
    <source>
        <dbReference type="EMBL" id="KAF0760972.1"/>
    </source>
</evidence>
<dbReference type="AlphaFoldDB" id="A0A6G0YTH1"/>
<keyword evidence="3" id="KW-1185">Reference proteome</keyword>